<feature type="domain" description="FAD-dependent oxidoreductase 2 FAD-binding" evidence="5">
    <location>
        <begin position="87"/>
        <end position="524"/>
    </location>
</feature>
<dbReference type="RefSeq" id="WP_244411667.1">
    <property type="nucleotide sequence ID" value="NZ_AP025564.1"/>
</dbReference>
<dbReference type="EMBL" id="AP025564">
    <property type="protein sequence ID" value="BDE95226.1"/>
    <property type="molecule type" value="Genomic_DNA"/>
</dbReference>
<dbReference type="Pfam" id="PF00890">
    <property type="entry name" value="FAD_binding_2"/>
    <property type="match status" value="1"/>
</dbReference>
<evidence type="ECO:0000259" key="5">
    <source>
        <dbReference type="Pfam" id="PF00890"/>
    </source>
</evidence>
<accession>A0ABM7WG56</accession>
<dbReference type="InterPro" id="IPR003953">
    <property type="entry name" value="FAD-dep_OxRdtase_2_FAD-bd"/>
</dbReference>
<evidence type="ECO:0000313" key="6">
    <source>
        <dbReference type="EMBL" id="BDE95226.1"/>
    </source>
</evidence>
<dbReference type="SUPFAM" id="SSF56425">
    <property type="entry name" value="Succinate dehydrogenase/fumarate reductase flavoprotein, catalytic domain"/>
    <property type="match status" value="1"/>
</dbReference>
<dbReference type="InterPro" id="IPR050315">
    <property type="entry name" value="FAD-oxidoreductase_2"/>
</dbReference>
<name>A0ABM7WG56_9ACTN</name>
<evidence type="ECO:0000256" key="4">
    <source>
        <dbReference type="ARBA" id="ARBA00023002"/>
    </source>
</evidence>
<proteinExistence type="predicted"/>
<keyword evidence="7" id="KW-1185">Reference proteome</keyword>
<evidence type="ECO:0000313" key="7">
    <source>
        <dbReference type="Proteomes" id="UP001320544"/>
    </source>
</evidence>
<comment type="cofactor">
    <cofactor evidence="1">
        <name>FAD</name>
        <dbReference type="ChEBI" id="CHEBI:57692"/>
    </cofactor>
</comment>
<dbReference type="InterPro" id="IPR027477">
    <property type="entry name" value="Succ_DH/fumarate_Rdtase_cat_sf"/>
</dbReference>
<dbReference type="Gene3D" id="3.50.50.60">
    <property type="entry name" value="FAD/NAD(P)-binding domain"/>
    <property type="match status" value="2"/>
</dbReference>
<keyword evidence="3" id="KW-0274">FAD</keyword>
<dbReference type="Gene3D" id="3.90.700.10">
    <property type="entry name" value="Succinate dehydrogenase/fumarate reductase flavoprotein, catalytic domain"/>
    <property type="match status" value="1"/>
</dbReference>
<dbReference type="PANTHER" id="PTHR43400:SF7">
    <property type="entry name" value="FAD-DEPENDENT OXIDOREDUCTASE 2 FAD BINDING DOMAIN-CONTAINING PROTEIN"/>
    <property type="match status" value="1"/>
</dbReference>
<dbReference type="InterPro" id="IPR006311">
    <property type="entry name" value="TAT_signal"/>
</dbReference>
<dbReference type="SUPFAM" id="SSF51905">
    <property type="entry name" value="FAD/NAD(P)-binding domain"/>
    <property type="match status" value="1"/>
</dbReference>
<evidence type="ECO:0000256" key="1">
    <source>
        <dbReference type="ARBA" id="ARBA00001974"/>
    </source>
</evidence>
<evidence type="ECO:0000256" key="3">
    <source>
        <dbReference type="ARBA" id="ARBA00022827"/>
    </source>
</evidence>
<keyword evidence="2" id="KW-0285">Flavoprotein</keyword>
<dbReference type="InterPro" id="IPR036188">
    <property type="entry name" value="FAD/NAD-bd_sf"/>
</dbReference>
<organism evidence="6 7">
    <name type="scientific">Raoultibacter timonensis</name>
    <dbReference type="NCBI Taxonomy" id="1907662"/>
    <lineage>
        <taxon>Bacteria</taxon>
        <taxon>Bacillati</taxon>
        <taxon>Actinomycetota</taxon>
        <taxon>Coriobacteriia</taxon>
        <taxon>Eggerthellales</taxon>
        <taxon>Eggerthellaceae</taxon>
        <taxon>Raoultibacter</taxon>
    </lineage>
</organism>
<keyword evidence="4" id="KW-0560">Oxidoreductase</keyword>
<dbReference type="Proteomes" id="UP001320544">
    <property type="component" value="Chromosome"/>
</dbReference>
<protein>
    <submittedName>
        <fullName evidence="6">Fumarate reductase</fullName>
    </submittedName>
</protein>
<sequence>MDNAKREAIENALSRRSFITGVGAAALGVAGAGMLASCAPGGNGEAPEKTGDGSAEPAASDAAAKTSPYDGFELYEFVTADETVEADVVVIGSGTGGLVPAINLAEEGYSVVLLEKMSMWGGNTNFAEGCFGVGTEMQKEQGIEFDWHELLLQELNFQNFNSNPKIWELYIKHSAEDFKWFTDHGVKFEGVFGPGGGAETWHLFEGHHGDSAVAAMIPAAEAAGVDLRQEVKALGLLMEDGVCVGVQAQDKRGSIIDFKAKETIVATGGTSENHDGLMQTTNRNIDRTSYQGGTGHDGDGLGMVAQALDETPKDVMMALIGSTIAGARISSHLGLAAGCEPKVLWVNHNAERFIDETMSALQLTAVNNALLTQSDAFAIMDQALWTSLETEGVTFGLGAYLTAGEPATKMQEQWDALEPEGNCFKADTIEDLAEQMEVDPAMLKQTIDTYNGYCDAGSDEDYRKDPAYLIPCETPPFYGFRLAALHINTMGGIRIDQDCHVINKNYEVIEGLWASGVDCSGFAGETYGIVLPGSNQGVALFTGRQCARAILDKNA</sequence>
<dbReference type="PROSITE" id="PS51318">
    <property type="entry name" value="TAT"/>
    <property type="match status" value="1"/>
</dbReference>
<gene>
    <name evidence="6" type="ORF">CE91St30_05590</name>
</gene>
<evidence type="ECO:0000256" key="2">
    <source>
        <dbReference type="ARBA" id="ARBA00022630"/>
    </source>
</evidence>
<reference evidence="6 7" key="1">
    <citation type="submission" date="2022-01" db="EMBL/GenBank/DDBJ databases">
        <title>Novel bile acid biosynthetic pathways are enriched in the microbiome of centenarians.</title>
        <authorList>
            <person name="Sato Y."/>
            <person name="Atarashi K."/>
            <person name="Plichta R.D."/>
            <person name="Arai Y."/>
            <person name="Sasajima S."/>
            <person name="Kearney M.S."/>
            <person name="Suda W."/>
            <person name="Takeshita K."/>
            <person name="Sasaki T."/>
            <person name="Okamoto S."/>
            <person name="Skelly N.A."/>
            <person name="Okamura Y."/>
            <person name="Vlamakis H."/>
            <person name="Li Y."/>
            <person name="Tanoue T."/>
            <person name="Takei H."/>
            <person name="Nittono H."/>
            <person name="Narushima S."/>
            <person name="Irie J."/>
            <person name="Itoh H."/>
            <person name="Moriya K."/>
            <person name="Sugiura Y."/>
            <person name="Suematsu M."/>
            <person name="Moritoki N."/>
            <person name="Shibata S."/>
            <person name="Littman R.D."/>
            <person name="Fischbach A.M."/>
            <person name="Uwamino Y."/>
            <person name="Inoue T."/>
            <person name="Honda A."/>
            <person name="Hattori M."/>
            <person name="Murai T."/>
            <person name="Xavier J.R."/>
            <person name="Hirose N."/>
            <person name="Honda K."/>
        </authorList>
    </citation>
    <scope>NUCLEOTIDE SEQUENCE [LARGE SCALE GENOMIC DNA]</scope>
    <source>
        <strain evidence="6 7">CE91-St30</strain>
    </source>
</reference>
<dbReference type="PANTHER" id="PTHR43400">
    <property type="entry name" value="FUMARATE REDUCTASE"/>
    <property type="match status" value="1"/>
</dbReference>